<gene>
    <name evidence="2" type="ORF">BGE01nite_01660</name>
</gene>
<dbReference type="InterPro" id="IPR018688">
    <property type="entry name" value="PpoB2-like"/>
</dbReference>
<sequence length="266" mass="29179">MTLQRKQHARLFTGVLLVSLAGWIALLTRSAGPSMLSSTMCGGTASQLMESAGPGHQATNWVLMLLAMMLPTLVPPVFFIWQSSFTRVRVALVALFFTGFGLVWLLVGAGLTGAELLARSLAPPSWSWLPAMVVGLVALIWQASPAKQICLNRCQSHRPLAAFGFAAGRDAFQMGLVHGLWCAGSCWVAMLFPMVLPSGHHAAMAAVTVLMFCERMDPAARPSWRWRGFRTSFLWLERRFRGWHPRVLPGRQPAVAEAPWHASNTT</sequence>
<comment type="caution">
    <text evidence="2">The sequence shown here is derived from an EMBL/GenBank/DDBJ whole genome shotgun (WGS) entry which is preliminary data.</text>
</comment>
<dbReference type="Pfam" id="PF09948">
    <property type="entry name" value="PpoB2"/>
    <property type="match status" value="1"/>
</dbReference>
<accession>A0A512M2B5</accession>
<evidence type="ECO:0000313" key="3">
    <source>
        <dbReference type="Proteomes" id="UP000321577"/>
    </source>
</evidence>
<evidence type="ECO:0000256" key="1">
    <source>
        <dbReference type="SAM" id="Phobius"/>
    </source>
</evidence>
<feature type="transmembrane region" description="Helical" evidence="1">
    <location>
        <begin position="93"/>
        <end position="114"/>
    </location>
</feature>
<dbReference type="OrthoDB" id="980055at2"/>
<evidence type="ECO:0008006" key="4">
    <source>
        <dbReference type="Google" id="ProtNLM"/>
    </source>
</evidence>
<organism evidence="2 3">
    <name type="scientific">Brevifollis gellanilyticus</name>
    <dbReference type="NCBI Taxonomy" id="748831"/>
    <lineage>
        <taxon>Bacteria</taxon>
        <taxon>Pseudomonadati</taxon>
        <taxon>Verrucomicrobiota</taxon>
        <taxon>Verrucomicrobiia</taxon>
        <taxon>Verrucomicrobiales</taxon>
        <taxon>Verrucomicrobiaceae</taxon>
    </lineage>
</organism>
<protein>
    <recommendedName>
        <fullName evidence="4">Metal-binding protein</fullName>
    </recommendedName>
</protein>
<feature type="transmembrane region" description="Helical" evidence="1">
    <location>
        <begin position="61"/>
        <end position="81"/>
    </location>
</feature>
<feature type="transmembrane region" description="Helical" evidence="1">
    <location>
        <begin position="126"/>
        <end position="143"/>
    </location>
</feature>
<keyword evidence="3" id="KW-1185">Reference proteome</keyword>
<proteinExistence type="predicted"/>
<feature type="transmembrane region" description="Helical" evidence="1">
    <location>
        <begin position="176"/>
        <end position="196"/>
    </location>
</feature>
<name>A0A512M2B5_9BACT</name>
<dbReference type="Proteomes" id="UP000321577">
    <property type="component" value="Unassembled WGS sequence"/>
</dbReference>
<dbReference type="AlphaFoldDB" id="A0A512M2B5"/>
<reference evidence="2 3" key="1">
    <citation type="submission" date="2019-07" db="EMBL/GenBank/DDBJ databases">
        <title>Whole genome shotgun sequence of Brevifollis gellanilyticus NBRC 108608.</title>
        <authorList>
            <person name="Hosoyama A."/>
            <person name="Uohara A."/>
            <person name="Ohji S."/>
            <person name="Ichikawa N."/>
        </authorList>
    </citation>
    <scope>NUCLEOTIDE SEQUENCE [LARGE SCALE GENOMIC DNA]</scope>
    <source>
        <strain evidence="2 3">NBRC 108608</strain>
    </source>
</reference>
<keyword evidence="1" id="KW-0472">Membrane</keyword>
<dbReference type="EMBL" id="BKAG01000001">
    <property type="protein sequence ID" value="GEP40875.1"/>
    <property type="molecule type" value="Genomic_DNA"/>
</dbReference>
<evidence type="ECO:0000313" key="2">
    <source>
        <dbReference type="EMBL" id="GEP40875.1"/>
    </source>
</evidence>
<dbReference type="RefSeq" id="WP_146848353.1">
    <property type="nucleotide sequence ID" value="NZ_BKAG01000001.1"/>
</dbReference>
<keyword evidence="1" id="KW-0812">Transmembrane</keyword>
<keyword evidence="1" id="KW-1133">Transmembrane helix</keyword>